<sequence>MEITVNVNVKAPEVVEAITALVVAMGSTKSVVAELGRDAGAKQTTSKGDKPKEQNTKPPKETKEETKNEEQPKVDEEGQSEEKITLEQVRAKLAELTRAGKPIKQLITKFGASKLSEIPAEKYAEVLKEAEGL</sequence>
<dbReference type="OrthoDB" id="1667378at2"/>
<accession>B8I927</accession>
<evidence type="ECO:0000313" key="3">
    <source>
        <dbReference type="Proteomes" id="UP000001349"/>
    </source>
</evidence>
<dbReference type="Proteomes" id="UP000001349">
    <property type="component" value="Chromosome"/>
</dbReference>
<reference evidence="2 3" key="1">
    <citation type="submission" date="2009-01" db="EMBL/GenBank/DDBJ databases">
        <title>Complete sequence of Clostridium cellulolyticum H10.</title>
        <authorList>
            <consortium name="US DOE Joint Genome Institute"/>
            <person name="Lucas S."/>
            <person name="Copeland A."/>
            <person name="Lapidus A."/>
            <person name="Glavina del Rio T."/>
            <person name="Dalin E."/>
            <person name="Tice H."/>
            <person name="Bruce D."/>
            <person name="Goodwin L."/>
            <person name="Pitluck S."/>
            <person name="Chertkov O."/>
            <person name="Saunders E."/>
            <person name="Brettin T."/>
            <person name="Detter J.C."/>
            <person name="Han C."/>
            <person name="Larimer F."/>
            <person name="Land M."/>
            <person name="Hauser L."/>
            <person name="Kyrpides N."/>
            <person name="Ivanova N."/>
            <person name="Zhou J."/>
            <person name="Richardson P."/>
        </authorList>
    </citation>
    <scope>NUCLEOTIDE SEQUENCE [LARGE SCALE GENOMIC DNA]</scope>
    <source>
        <strain evidence="3">ATCC 35319 / DSM 5812 / JCM 6584 / H10</strain>
    </source>
</reference>
<dbReference type="KEGG" id="cce:Ccel_3067"/>
<protein>
    <recommendedName>
        <fullName evidence="4">rRNA biogenesis protein rrp5</fullName>
    </recommendedName>
</protein>
<organism evidence="2 3">
    <name type="scientific">Ruminiclostridium cellulolyticum (strain ATCC 35319 / DSM 5812 / JCM 6584 / H10)</name>
    <name type="common">Clostridium cellulolyticum</name>
    <dbReference type="NCBI Taxonomy" id="394503"/>
    <lineage>
        <taxon>Bacteria</taxon>
        <taxon>Bacillati</taxon>
        <taxon>Bacillota</taxon>
        <taxon>Clostridia</taxon>
        <taxon>Eubacteriales</taxon>
        <taxon>Oscillospiraceae</taxon>
        <taxon>Ruminiclostridium</taxon>
    </lineage>
</organism>
<dbReference type="RefSeq" id="WP_015926418.1">
    <property type="nucleotide sequence ID" value="NC_011898.1"/>
</dbReference>
<dbReference type="AlphaFoldDB" id="B8I927"/>
<feature type="region of interest" description="Disordered" evidence="1">
    <location>
        <begin position="36"/>
        <end position="83"/>
    </location>
</feature>
<gene>
    <name evidence="2" type="ordered locus">Ccel_3067</name>
</gene>
<keyword evidence="3" id="KW-1185">Reference proteome</keyword>
<evidence type="ECO:0000256" key="1">
    <source>
        <dbReference type="SAM" id="MobiDB-lite"/>
    </source>
</evidence>
<dbReference type="EMBL" id="CP001348">
    <property type="protein sequence ID" value="ACL77359.1"/>
    <property type="molecule type" value="Genomic_DNA"/>
</dbReference>
<dbReference type="HOGENOM" id="CLU_138436_2_0_9"/>
<evidence type="ECO:0008006" key="4">
    <source>
        <dbReference type="Google" id="ProtNLM"/>
    </source>
</evidence>
<name>B8I927_RUMCH</name>
<proteinExistence type="predicted"/>
<evidence type="ECO:0000313" key="2">
    <source>
        <dbReference type="EMBL" id="ACL77359.1"/>
    </source>
</evidence>
<feature type="compositionally biased region" description="Basic and acidic residues" evidence="1">
    <location>
        <begin position="47"/>
        <end position="83"/>
    </location>
</feature>
<dbReference type="STRING" id="394503.Ccel_3067"/>